<comment type="similarity">
    <text evidence="1">Belongs to the C/M/P thioester hydrolase family.</text>
</comment>
<gene>
    <name evidence="5" type="ORF">UFOPK3752_00723</name>
    <name evidence="6" type="ORF">UFOPK4150_02193</name>
</gene>
<feature type="domain" description="Acyl-CoA thioesterase 2 C-terminal" evidence="3">
    <location>
        <begin position="175"/>
        <end position="275"/>
    </location>
</feature>
<dbReference type="InterPro" id="IPR029069">
    <property type="entry name" value="HotDog_dom_sf"/>
</dbReference>
<dbReference type="GO" id="GO:0009062">
    <property type="term" value="P:fatty acid catabolic process"/>
    <property type="evidence" value="ECO:0007669"/>
    <property type="project" value="TreeGrafter"/>
</dbReference>
<dbReference type="Gene3D" id="2.40.160.210">
    <property type="entry name" value="Acyl-CoA thioesterase, double hotdog domain"/>
    <property type="match status" value="1"/>
</dbReference>
<dbReference type="AlphaFoldDB" id="A0A6J7SEI5"/>
<evidence type="ECO:0000313" key="6">
    <source>
        <dbReference type="EMBL" id="CAB5039549.1"/>
    </source>
</evidence>
<dbReference type="CDD" id="cd03445">
    <property type="entry name" value="Thioesterase_II_repeat2"/>
    <property type="match status" value="1"/>
</dbReference>
<dbReference type="GO" id="GO:0047617">
    <property type="term" value="F:fatty acyl-CoA hydrolase activity"/>
    <property type="evidence" value="ECO:0007669"/>
    <property type="project" value="InterPro"/>
</dbReference>
<evidence type="ECO:0000259" key="4">
    <source>
        <dbReference type="Pfam" id="PF13622"/>
    </source>
</evidence>
<dbReference type="SUPFAM" id="SSF54637">
    <property type="entry name" value="Thioesterase/thiol ester dehydrase-isomerase"/>
    <property type="match status" value="2"/>
</dbReference>
<dbReference type="InterPro" id="IPR003703">
    <property type="entry name" value="Acyl_CoA_thio"/>
</dbReference>
<dbReference type="GO" id="GO:0006637">
    <property type="term" value="P:acyl-CoA metabolic process"/>
    <property type="evidence" value="ECO:0007669"/>
    <property type="project" value="InterPro"/>
</dbReference>
<evidence type="ECO:0000259" key="3">
    <source>
        <dbReference type="Pfam" id="PF02551"/>
    </source>
</evidence>
<evidence type="ECO:0000256" key="2">
    <source>
        <dbReference type="ARBA" id="ARBA00022801"/>
    </source>
</evidence>
<sequence length="300" mass="32992">MGQGSGVTDDASWRGFVHHLHLDKVEGGIYEGSCLPGRLGRIYGGHVVAHALVAATSESDRGLSPLSLHLHFLQAGDCAVRVRYVVTAIRSGRSFEHWQVVASQGEAVIASAVVVLHRPEPSPSHTTHNPDDSDPDELPVEISFQRLGLRSVVRTGFDIRRGLTWQADEAPAPPYQNMWFRCVDEIPDDPITHAAVLAWASDLELTWTADLPYREGFHGRQATSLDHVIYFHQPIDMTRWWLHRQTSPAYDDARALSLGEIYSRDGDLAASVSQRSLLRFTGIPDEDLGAPPVVPADGAS</sequence>
<dbReference type="InterPro" id="IPR049449">
    <property type="entry name" value="TesB_ACOT8-like_N"/>
</dbReference>
<keyword evidence="2" id="KW-0378">Hydrolase</keyword>
<dbReference type="InterPro" id="IPR042171">
    <property type="entry name" value="Acyl-CoA_hotdog"/>
</dbReference>
<protein>
    <submittedName>
        <fullName evidence="6">Unannotated protein</fullName>
    </submittedName>
</protein>
<dbReference type="PANTHER" id="PTHR11066:SF34">
    <property type="entry name" value="ACYL-COENZYME A THIOESTERASE 8"/>
    <property type="match status" value="1"/>
</dbReference>
<dbReference type="EMBL" id="CAFBPU010000067">
    <property type="protein sequence ID" value="CAB5039549.1"/>
    <property type="molecule type" value="Genomic_DNA"/>
</dbReference>
<dbReference type="InterPro" id="IPR025652">
    <property type="entry name" value="TesB_C"/>
</dbReference>
<reference evidence="6" key="1">
    <citation type="submission" date="2020-05" db="EMBL/GenBank/DDBJ databases">
        <authorList>
            <person name="Chiriac C."/>
            <person name="Salcher M."/>
            <person name="Ghai R."/>
            <person name="Kavagutti S V."/>
        </authorList>
    </citation>
    <scope>NUCLEOTIDE SEQUENCE</scope>
</reference>
<feature type="domain" description="Acyl-CoA thioesterase-like N-terminal HotDog" evidence="4">
    <location>
        <begin position="40"/>
        <end position="116"/>
    </location>
</feature>
<evidence type="ECO:0000313" key="5">
    <source>
        <dbReference type="EMBL" id="CAB4935795.1"/>
    </source>
</evidence>
<dbReference type="Pfam" id="PF13622">
    <property type="entry name" value="4HBT_3"/>
    <property type="match status" value="1"/>
</dbReference>
<accession>A0A6J7SEI5</accession>
<name>A0A6J7SEI5_9ZZZZ</name>
<evidence type="ECO:0000256" key="1">
    <source>
        <dbReference type="ARBA" id="ARBA00006538"/>
    </source>
</evidence>
<organism evidence="6">
    <name type="scientific">freshwater metagenome</name>
    <dbReference type="NCBI Taxonomy" id="449393"/>
    <lineage>
        <taxon>unclassified sequences</taxon>
        <taxon>metagenomes</taxon>
        <taxon>ecological metagenomes</taxon>
    </lineage>
</organism>
<dbReference type="CDD" id="cd03444">
    <property type="entry name" value="Thioesterase_II_repeat1"/>
    <property type="match status" value="1"/>
</dbReference>
<dbReference type="EMBL" id="CAFBND010000021">
    <property type="protein sequence ID" value="CAB4935795.1"/>
    <property type="molecule type" value="Genomic_DNA"/>
</dbReference>
<dbReference type="PANTHER" id="PTHR11066">
    <property type="entry name" value="ACYL-COA THIOESTERASE"/>
    <property type="match status" value="1"/>
</dbReference>
<dbReference type="Pfam" id="PF02551">
    <property type="entry name" value="Acyl_CoA_thio"/>
    <property type="match status" value="1"/>
</dbReference>
<proteinExistence type="inferred from homology"/>